<dbReference type="InterPro" id="IPR011009">
    <property type="entry name" value="Kinase-like_dom_sf"/>
</dbReference>
<dbReference type="GO" id="GO:0019199">
    <property type="term" value="F:transmembrane receptor protein kinase activity"/>
    <property type="evidence" value="ECO:0007669"/>
    <property type="project" value="InterPro"/>
</dbReference>
<gene>
    <name evidence="21" type="ORF">MTR67_032269</name>
</gene>
<evidence type="ECO:0000256" key="16">
    <source>
        <dbReference type="ARBA" id="ARBA00047899"/>
    </source>
</evidence>
<dbReference type="Pfam" id="PF07714">
    <property type="entry name" value="PK_Tyr_Ser-Thr"/>
    <property type="match status" value="1"/>
</dbReference>
<dbReference type="Pfam" id="PF23577">
    <property type="entry name" value="LysM_RLK"/>
    <property type="match status" value="1"/>
</dbReference>
<dbReference type="FunFam" id="3.30.200.20:FF:000468">
    <property type="entry name" value="LysM receptor kinase 2"/>
    <property type="match status" value="1"/>
</dbReference>
<proteinExistence type="predicted"/>
<evidence type="ECO:0000256" key="4">
    <source>
        <dbReference type="ARBA" id="ARBA00022527"/>
    </source>
</evidence>
<dbReference type="InterPro" id="IPR057097">
    <property type="entry name" value="LysM_RLK3/10"/>
</dbReference>
<keyword evidence="22" id="KW-1185">Reference proteome</keyword>
<evidence type="ECO:0000256" key="7">
    <source>
        <dbReference type="ARBA" id="ARBA00022729"/>
    </source>
</evidence>
<dbReference type="Gene3D" id="3.10.350.10">
    <property type="entry name" value="LysM domain"/>
    <property type="match status" value="1"/>
</dbReference>
<evidence type="ECO:0000256" key="13">
    <source>
        <dbReference type="ARBA" id="ARBA00023157"/>
    </source>
</evidence>
<keyword evidence="13" id="KW-1015">Disulfide bond</keyword>
<dbReference type="GO" id="GO:0005886">
    <property type="term" value="C:plasma membrane"/>
    <property type="evidence" value="ECO:0007669"/>
    <property type="project" value="UniProtKB-SubCell"/>
</dbReference>
<dbReference type="Gene3D" id="3.30.200.20">
    <property type="entry name" value="Phosphorylase Kinase, domain 1"/>
    <property type="match status" value="1"/>
</dbReference>
<feature type="chain" id="PRO_5041995015" description="non-specific serine/threonine protein kinase" evidence="19">
    <location>
        <begin position="31"/>
        <end position="633"/>
    </location>
</feature>
<dbReference type="PANTHER" id="PTHR46204:SF2">
    <property type="entry name" value="CHITIN ELICITOR RECEPTOR KINASE 1"/>
    <property type="match status" value="1"/>
</dbReference>
<evidence type="ECO:0000256" key="18">
    <source>
        <dbReference type="PROSITE-ProRule" id="PRU10141"/>
    </source>
</evidence>
<evidence type="ECO:0000256" key="12">
    <source>
        <dbReference type="ARBA" id="ARBA00023136"/>
    </source>
</evidence>
<feature type="signal peptide" evidence="19">
    <location>
        <begin position="1"/>
        <end position="30"/>
    </location>
</feature>
<evidence type="ECO:0000256" key="2">
    <source>
        <dbReference type="ARBA" id="ARBA00012513"/>
    </source>
</evidence>
<evidence type="ECO:0000256" key="6">
    <source>
        <dbReference type="ARBA" id="ARBA00022692"/>
    </source>
</evidence>
<keyword evidence="15" id="KW-0325">Glycoprotein</keyword>
<name>A0AAF0ZIX8_SOLVR</name>
<evidence type="ECO:0000259" key="20">
    <source>
        <dbReference type="PROSITE" id="PS50011"/>
    </source>
</evidence>
<evidence type="ECO:0000256" key="5">
    <source>
        <dbReference type="ARBA" id="ARBA00022679"/>
    </source>
</evidence>
<evidence type="ECO:0000256" key="11">
    <source>
        <dbReference type="ARBA" id="ARBA00022989"/>
    </source>
</evidence>
<sequence>MFESRPRSVLSLGVFVILVYLSSVPLPVNSQCNRGCDLALASFYVWRGSNLTLISEMFSTSIPDIVSYNNRDNIPNQDSVIAGTRINIPFRCDCLNDGEVLGHAFPYRVKTGDTYDLVARNYSDLTTAQWMMKFNSYPENNIPDTVNLSVVVNCSCGNSDVSKDFGLFVTYPVRAEDNLTSVASAANVSEDIIRRYNPAAVSILDIGQGIIYIPGRDRNGNFPPLPTSTDGLDLSSSSVLAYLLSVFRPFMMIKEVLYATYTYYRCYRNKTQKVSLLRSEDHLHQYGHGLEGSTTVKAADSGRLADGNSPGLSGITVDKSVEFTYEELATATSDFSIANKIGQGGFGAVYYAELRGEKAAIKKMDMEATREFLAELKVLTNVHHLNLVRLIGYCVEGSLFLVYEYVENGHIGQHLRGTGRDPLPWSKRVQIALDSARGLEYIHEHTVPVYIHRDIKTANILIDKNFHAKVADFGLTKLTEVGSSSLQTRLVGTFGYMPPEYAQYGDVSPKVDVYAFGVVLYELISAKEAIVKPNGSVTESKGLVALFEEVLNQPEPDEDLRQLIDPRLGDDYPLDSVRKMAQLAKACTHENPLIRPSMRSIVVALMTLSSSTEDWDVGSFYGNQGMINLMSGR</sequence>
<dbReference type="InterPro" id="IPR000719">
    <property type="entry name" value="Prot_kinase_dom"/>
</dbReference>
<keyword evidence="7 19" id="KW-0732">Signal</keyword>
<keyword evidence="14" id="KW-0675">Receptor</keyword>
<dbReference type="InterPro" id="IPR044812">
    <property type="entry name" value="CERK1/LYK3-like"/>
</dbReference>
<dbReference type="PROSITE" id="PS00108">
    <property type="entry name" value="PROTEIN_KINASE_ST"/>
    <property type="match status" value="1"/>
</dbReference>
<dbReference type="SUPFAM" id="SSF56112">
    <property type="entry name" value="Protein kinase-like (PK-like)"/>
    <property type="match status" value="1"/>
</dbReference>
<feature type="domain" description="Protein kinase" evidence="20">
    <location>
        <begin position="335"/>
        <end position="608"/>
    </location>
</feature>
<keyword evidence="8 18" id="KW-0547">Nucleotide-binding</keyword>
<reference evidence="21" key="1">
    <citation type="submission" date="2023-08" db="EMBL/GenBank/DDBJ databases">
        <title>A de novo genome assembly of Solanum verrucosum Schlechtendal, a Mexican diploid species geographically isolated from the other diploid A-genome species in potato relatives.</title>
        <authorList>
            <person name="Hosaka K."/>
        </authorList>
    </citation>
    <scope>NUCLEOTIDE SEQUENCE</scope>
    <source>
        <tissue evidence="21">Young leaves</tissue>
    </source>
</reference>
<dbReference type="FunFam" id="1.10.510.10:FF:000468">
    <property type="entry name" value="PTI1-like tyrosine-protein kinase 3"/>
    <property type="match status" value="1"/>
</dbReference>
<evidence type="ECO:0000256" key="9">
    <source>
        <dbReference type="ARBA" id="ARBA00022777"/>
    </source>
</evidence>
<dbReference type="SMART" id="SM00257">
    <property type="entry name" value="LysM"/>
    <property type="match status" value="2"/>
</dbReference>
<dbReference type="EMBL" id="CP133618">
    <property type="protein sequence ID" value="WMV38884.1"/>
    <property type="molecule type" value="Genomic_DNA"/>
</dbReference>
<dbReference type="InterPro" id="IPR017441">
    <property type="entry name" value="Protein_kinase_ATP_BS"/>
</dbReference>
<dbReference type="EC" id="2.7.11.1" evidence="2"/>
<evidence type="ECO:0000256" key="14">
    <source>
        <dbReference type="ARBA" id="ARBA00023170"/>
    </source>
</evidence>
<dbReference type="GO" id="GO:0009617">
    <property type="term" value="P:response to bacterium"/>
    <property type="evidence" value="ECO:0007669"/>
    <property type="project" value="UniProtKB-ARBA"/>
</dbReference>
<evidence type="ECO:0000256" key="10">
    <source>
        <dbReference type="ARBA" id="ARBA00022840"/>
    </source>
</evidence>
<dbReference type="Proteomes" id="UP001234989">
    <property type="component" value="Chromosome 7"/>
</dbReference>
<evidence type="ECO:0000256" key="15">
    <source>
        <dbReference type="ARBA" id="ARBA00023180"/>
    </source>
</evidence>
<dbReference type="GO" id="GO:0005524">
    <property type="term" value="F:ATP binding"/>
    <property type="evidence" value="ECO:0007669"/>
    <property type="project" value="UniProtKB-UniRule"/>
</dbReference>
<keyword evidence="4" id="KW-0723">Serine/threonine-protein kinase</keyword>
<dbReference type="InterPro" id="IPR036779">
    <property type="entry name" value="LysM_dom_sf"/>
</dbReference>
<dbReference type="SMART" id="SM00220">
    <property type="entry name" value="S_TKc"/>
    <property type="match status" value="1"/>
</dbReference>
<evidence type="ECO:0000313" key="21">
    <source>
        <dbReference type="EMBL" id="WMV38884.1"/>
    </source>
</evidence>
<protein>
    <recommendedName>
        <fullName evidence="2">non-specific serine/threonine protein kinase</fullName>
        <ecNumber evidence="2">2.7.11.1</ecNumber>
    </recommendedName>
</protein>
<dbReference type="InterPro" id="IPR008271">
    <property type="entry name" value="Ser/Thr_kinase_AS"/>
</dbReference>
<keyword evidence="6" id="KW-0812">Transmembrane</keyword>
<keyword evidence="11" id="KW-1133">Transmembrane helix</keyword>
<dbReference type="Gene3D" id="1.10.510.10">
    <property type="entry name" value="Transferase(Phosphotransferase) domain 1"/>
    <property type="match status" value="1"/>
</dbReference>
<organism evidence="21 22">
    <name type="scientific">Solanum verrucosum</name>
    <dbReference type="NCBI Taxonomy" id="315347"/>
    <lineage>
        <taxon>Eukaryota</taxon>
        <taxon>Viridiplantae</taxon>
        <taxon>Streptophyta</taxon>
        <taxon>Embryophyta</taxon>
        <taxon>Tracheophyta</taxon>
        <taxon>Spermatophyta</taxon>
        <taxon>Magnoliopsida</taxon>
        <taxon>eudicotyledons</taxon>
        <taxon>Gunneridae</taxon>
        <taxon>Pentapetalae</taxon>
        <taxon>asterids</taxon>
        <taxon>lamiids</taxon>
        <taxon>Solanales</taxon>
        <taxon>Solanaceae</taxon>
        <taxon>Solanoideae</taxon>
        <taxon>Solaneae</taxon>
        <taxon>Solanum</taxon>
    </lineage>
</organism>
<dbReference type="Pfam" id="PF01476">
    <property type="entry name" value="LysM"/>
    <property type="match status" value="1"/>
</dbReference>
<dbReference type="PROSITE" id="PS50011">
    <property type="entry name" value="PROTEIN_KINASE_DOM"/>
    <property type="match status" value="1"/>
</dbReference>
<comment type="subcellular location">
    <subcellularLocation>
        <location evidence="1">Cell membrane</location>
        <topology evidence="1">Single-pass membrane protein</topology>
    </subcellularLocation>
</comment>
<comment type="catalytic activity">
    <reaction evidence="16">
        <text>L-threonyl-[protein] + ATP = O-phospho-L-threonyl-[protein] + ADP + H(+)</text>
        <dbReference type="Rhea" id="RHEA:46608"/>
        <dbReference type="Rhea" id="RHEA-COMP:11060"/>
        <dbReference type="Rhea" id="RHEA-COMP:11605"/>
        <dbReference type="ChEBI" id="CHEBI:15378"/>
        <dbReference type="ChEBI" id="CHEBI:30013"/>
        <dbReference type="ChEBI" id="CHEBI:30616"/>
        <dbReference type="ChEBI" id="CHEBI:61977"/>
        <dbReference type="ChEBI" id="CHEBI:456216"/>
        <dbReference type="EC" id="2.7.11.1"/>
    </reaction>
</comment>
<dbReference type="PANTHER" id="PTHR46204">
    <property type="entry name" value="CHITIN ELICITOR RECEPTOR KINASE 1-RELATED"/>
    <property type="match status" value="1"/>
</dbReference>
<accession>A0AAF0ZIX8</accession>
<dbReference type="PROSITE" id="PS00107">
    <property type="entry name" value="PROTEIN_KINASE_ATP"/>
    <property type="match status" value="1"/>
</dbReference>
<dbReference type="AlphaFoldDB" id="A0AAF0ZIX8"/>
<keyword evidence="10 18" id="KW-0067">ATP-binding</keyword>
<comment type="catalytic activity">
    <reaction evidence="17">
        <text>L-seryl-[protein] + ATP = O-phospho-L-seryl-[protein] + ADP + H(+)</text>
        <dbReference type="Rhea" id="RHEA:17989"/>
        <dbReference type="Rhea" id="RHEA-COMP:9863"/>
        <dbReference type="Rhea" id="RHEA-COMP:11604"/>
        <dbReference type="ChEBI" id="CHEBI:15378"/>
        <dbReference type="ChEBI" id="CHEBI:29999"/>
        <dbReference type="ChEBI" id="CHEBI:30616"/>
        <dbReference type="ChEBI" id="CHEBI:83421"/>
        <dbReference type="ChEBI" id="CHEBI:456216"/>
        <dbReference type="EC" id="2.7.11.1"/>
    </reaction>
</comment>
<keyword evidence="9" id="KW-0418">Kinase</keyword>
<dbReference type="CDD" id="cd00118">
    <property type="entry name" value="LysM"/>
    <property type="match status" value="1"/>
</dbReference>
<evidence type="ECO:0000256" key="8">
    <source>
        <dbReference type="ARBA" id="ARBA00022741"/>
    </source>
</evidence>
<keyword evidence="5" id="KW-0808">Transferase</keyword>
<evidence type="ECO:0000256" key="3">
    <source>
        <dbReference type="ARBA" id="ARBA00022475"/>
    </source>
</evidence>
<dbReference type="InterPro" id="IPR018392">
    <property type="entry name" value="LysM"/>
</dbReference>
<evidence type="ECO:0000256" key="19">
    <source>
        <dbReference type="SAM" id="SignalP"/>
    </source>
</evidence>
<keyword evidence="12" id="KW-0472">Membrane</keyword>
<keyword evidence="3" id="KW-1003">Cell membrane</keyword>
<dbReference type="GO" id="GO:0004674">
    <property type="term" value="F:protein serine/threonine kinase activity"/>
    <property type="evidence" value="ECO:0007669"/>
    <property type="project" value="UniProtKB-KW"/>
</dbReference>
<feature type="binding site" evidence="18">
    <location>
        <position position="363"/>
    </location>
    <ligand>
        <name>ATP</name>
        <dbReference type="ChEBI" id="CHEBI:30616"/>
    </ligand>
</feature>
<dbReference type="GO" id="GO:0045087">
    <property type="term" value="P:innate immune response"/>
    <property type="evidence" value="ECO:0007669"/>
    <property type="project" value="InterPro"/>
</dbReference>
<evidence type="ECO:0000256" key="17">
    <source>
        <dbReference type="ARBA" id="ARBA00048679"/>
    </source>
</evidence>
<evidence type="ECO:0000256" key="1">
    <source>
        <dbReference type="ARBA" id="ARBA00004162"/>
    </source>
</evidence>
<evidence type="ECO:0000313" key="22">
    <source>
        <dbReference type="Proteomes" id="UP001234989"/>
    </source>
</evidence>
<dbReference type="InterPro" id="IPR001245">
    <property type="entry name" value="Ser-Thr/Tyr_kinase_cat_dom"/>
</dbReference>